<sequence length="237" mass="25554">MTRPGIEPLIRESTPSIIARKLRRAVGDGVLAPGAQLSEASLARELGVSRGPLREAMQRLTQEGLLKSIRNRGIFVATFTEAGIRDMYVARAAIERAAAAVIMQTDPEGAGAALREVINAADVAPSEDAVREADFRFHVLLVELSGSAHLIRMHHTLITETQMCITALADTYPDVDVRLPEHRDIAAEISAGRGDEVDRLIVAHMDDGIHRLAPGQDGVPGPVPLRRAVDGCPVTRE</sequence>
<dbReference type="SMART" id="SM00345">
    <property type="entry name" value="HTH_GNTR"/>
    <property type="match status" value="1"/>
</dbReference>
<dbReference type="SMART" id="SM00895">
    <property type="entry name" value="FCD"/>
    <property type="match status" value="1"/>
</dbReference>
<dbReference type="PANTHER" id="PTHR43537">
    <property type="entry name" value="TRANSCRIPTIONAL REGULATOR, GNTR FAMILY"/>
    <property type="match status" value="1"/>
</dbReference>
<reference evidence="5 6" key="1">
    <citation type="submission" date="2020-07" db="EMBL/GenBank/DDBJ databases">
        <title>Sequencing the genomes of 1000 actinobacteria strains.</title>
        <authorList>
            <person name="Klenk H.-P."/>
        </authorList>
    </citation>
    <scope>NUCLEOTIDE SEQUENCE [LARGE SCALE GENOMIC DNA]</scope>
    <source>
        <strain evidence="5 6">DSM 26341</strain>
    </source>
</reference>
<dbReference type="SUPFAM" id="SSF46785">
    <property type="entry name" value="Winged helix' DNA-binding domain"/>
    <property type="match status" value="1"/>
</dbReference>
<dbReference type="PROSITE" id="PS50949">
    <property type="entry name" value="HTH_GNTR"/>
    <property type="match status" value="1"/>
</dbReference>
<dbReference type="InterPro" id="IPR036388">
    <property type="entry name" value="WH-like_DNA-bd_sf"/>
</dbReference>
<evidence type="ECO:0000259" key="4">
    <source>
        <dbReference type="PROSITE" id="PS50949"/>
    </source>
</evidence>
<keyword evidence="6" id="KW-1185">Reference proteome</keyword>
<dbReference type="GO" id="GO:0003677">
    <property type="term" value="F:DNA binding"/>
    <property type="evidence" value="ECO:0007669"/>
    <property type="project" value="UniProtKB-KW"/>
</dbReference>
<dbReference type="EMBL" id="JACBZP010000001">
    <property type="protein sequence ID" value="NYI66639.1"/>
    <property type="molecule type" value="Genomic_DNA"/>
</dbReference>
<evidence type="ECO:0000313" key="6">
    <source>
        <dbReference type="Proteomes" id="UP000539111"/>
    </source>
</evidence>
<organism evidence="5 6">
    <name type="scientific">Spelaeicoccus albus</name>
    <dbReference type="NCBI Taxonomy" id="1280376"/>
    <lineage>
        <taxon>Bacteria</taxon>
        <taxon>Bacillati</taxon>
        <taxon>Actinomycetota</taxon>
        <taxon>Actinomycetes</taxon>
        <taxon>Micrococcales</taxon>
        <taxon>Brevibacteriaceae</taxon>
        <taxon>Spelaeicoccus</taxon>
    </lineage>
</organism>
<evidence type="ECO:0000256" key="1">
    <source>
        <dbReference type="ARBA" id="ARBA00023015"/>
    </source>
</evidence>
<dbReference type="GO" id="GO:0003700">
    <property type="term" value="F:DNA-binding transcription factor activity"/>
    <property type="evidence" value="ECO:0007669"/>
    <property type="project" value="InterPro"/>
</dbReference>
<proteinExistence type="predicted"/>
<accession>A0A7Z0CZV8</accession>
<evidence type="ECO:0000256" key="3">
    <source>
        <dbReference type="ARBA" id="ARBA00023163"/>
    </source>
</evidence>
<keyword evidence="3" id="KW-0804">Transcription</keyword>
<dbReference type="PRINTS" id="PR00035">
    <property type="entry name" value="HTHGNTR"/>
</dbReference>
<dbReference type="InterPro" id="IPR008920">
    <property type="entry name" value="TF_FadR/GntR_C"/>
</dbReference>
<gene>
    <name evidence="5" type="ORF">BJY26_000945</name>
</gene>
<keyword evidence="2 5" id="KW-0238">DNA-binding</keyword>
<dbReference type="Gene3D" id="1.10.10.10">
    <property type="entry name" value="Winged helix-like DNA-binding domain superfamily/Winged helix DNA-binding domain"/>
    <property type="match status" value="1"/>
</dbReference>
<name>A0A7Z0CZV8_9MICO</name>
<keyword evidence="1" id="KW-0805">Transcription regulation</keyword>
<dbReference type="InterPro" id="IPR011711">
    <property type="entry name" value="GntR_C"/>
</dbReference>
<dbReference type="Proteomes" id="UP000539111">
    <property type="component" value="Unassembled WGS sequence"/>
</dbReference>
<dbReference type="SUPFAM" id="SSF48008">
    <property type="entry name" value="GntR ligand-binding domain-like"/>
    <property type="match status" value="1"/>
</dbReference>
<evidence type="ECO:0000313" key="5">
    <source>
        <dbReference type="EMBL" id="NYI66639.1"/>
    </source>
</evidence>
<protein>
    <submittedName>
        <fullName evidence="5">DNA-binding GntR family transcriptional regulator</fullName>
    </submittedName>
</protein>
<dbReference type="Pfam" id="PF07729">
    <property type="entry name" value="FCD"/>
    <property type="match status" value="1"/>
</dbReference>
<dbReference type="PANTHER" id="PTHR43537:SF45">
    <property type="entry name" value="GNTR FAMILY REGULATORY PROTEIN"/>
    <property type="match status" value="1"/>
</dbReference>
<feature type="domain" description="HTH gntR-type" evidence="4">
    <location>
        <begin position="12"/>
        <end position="79"/>
    </location>
</feature>
<dbReference type="AlphaFoldDB" id="A0A7Z0CZV8"/>
<dbReference type="InterPro" id="IPR000524">
    <property type="entry name" value="Tscrpt_reg_HTH_GntR"/>
</dbReference>
<dbReference type="InterPro" id="IPR036390">
    <property type="entry name" value="WH_DNA-bd_sf"/>
</dbReference>
<dbReference type="Gene3D" id="1.20.120.530">
    <property type="entry name" value="GntR ligand-binding domain-like"/>
    <property type="match status" value="1"/>
</dbReference>
<dbReference type="CDD" id="cd07377">
    <property type="entry name" value="WHTH_GntR"/>
    <property type="match status" value="1"/>
</dbReference>
<comment type="caution">
    <text evidence="5">The sequence shown here is derived from an EMBL/GenBank/DDBJ whole genome shotgun (WGS) entry which is preliminary data.</text>
</comment>
<evidence type="ECO:0000256" key="2">
    <source>
        <dbReference type="ARBA" id="ARBA00023125"/>
    </source>
</evidence>
<dbReference type="Pfam" id="PF00392">
    <property type="entry name" value="GntR"/>
    <property type="match status" value="1"/>
</dbReference>